<proteinExistence type="predicted"/>
<sequence length="222" mass="24252">MSCYSVSPSLALFTVPRSVTPEPLLLPHGTLPPLTPVFLSSFTLEDERPPLLDIIDLCDDDDEDNLLDPYIPPALTSPAPLLRPCSPSLPPIDLFDSSDNTPSLYYPPPLPTNLVADTKRLDEGVNTSTAPVPAASTPRYPSLFLCRALERPKGPDTVQPAVPQPEKPTTMGNCEKPQKVPRIKEEDMTHHAAIVPPDTPLYEHACKKREAGYGGDDENPRK</sequence>
<evidence type="ECO:0000313" key="3">
    <source>
        <dbReference type="Proteomes" id="UP001201163"/>
    </source>
</evidence>
<dbReference type="AlphaFoldDB" id="A0AAD4LB18"/>
<name>A0AAD4LB18_9AGAM</name>
<dbReference type="Proteomes" id="UP001201163">
    <property type="component" value="Unassembled WGS sequence"/>
</dbReference>
<feature type="region of interest" description="Disordered" evidence="1">
    <location>
        <begin position="154"/>
        <end position="176"/>
    </location>
</feature>
<organism evidence="2 3">
    <name type="scientific">Lactarius akahatsu</name>
    <dbReference type="NCBI Taxonomy" id="416441"/>
    <lineage>
        <taxon>Eukaryota</taxon>
        <taxon>Fungi</taxon>
        <taxon>Dikarya</taxon>
        <taxon>Basidiomycota</taxon>
        <taxon>Agaricomycotina</taxon>
        <taxon>Agaricomycetes</taxon>
        <taxon>Russulales</taxon>
        <taxon>Russulaceae</taxon>
        <taxon>Lactarius</taxon>
    </lineage>
</organism>
<accession>A0AAD4LB18</accession>
<feature type="region of interest" description="Disordered" evidence="1">
    <location>
        <begin position="195"/>
        <end position="222"/>
    </location>
</feature>
<keyword evidence="3" id="KW-1185">Reference proteome</keyword>
<gene>
    <name evidence="2" type="ORF">EDB92DRAFT_1820893</name>
</gene>
<reference evidence="2" key="1">
    <citation type="submission" date="2022-01" db="EMBL/GenBank/DDBJ databases">
        <title>Comparative genomics reveals a dynamic genome evolution in the ectomycorrhizal milk-cap (Lactarius) mushrooms.</title>
        <authorList>
            <consortium name="DOE Joint Genome Institute"/>
            <person name="Lebreton A."/>
            <person name="Tang N."/>
            <person name="Kuo A."/>
            <person name="LaButti K."/>
            <person name="Drula E."/>
            <person name="Barry K."/>
            <person name="Clum A."/>
            <person name="Lipzen A."/>
            <person name="Mousain D."/>
            <person name="Ng V."/>
            <person name="Wang R."/>
            <person name="Wang X."/>
            <person name="Dai Y."/>
            <person name="Henrissat B."/>
            <person name="Grigoriev I.V."/>
            <person name="Guerin-Laguette A."/>
            <person name="Yu F."/>
            <person name="Martin F.M."/>
        </authorList>
    </citation>
    <scope>NUCLEOTIDE SEQUENCE</scope>
    <source>
        <strain evidence="2">QP</strain>
    </source>
</reference>
<protein>
    <submittedName>
        <fullName evidence="2">Uncharacterized protein</fullName>
    </submittedName>
</protein>
<evidence type="ECO:0000313" key="2">
    <source>
        <dbReference type="EMBL" id="KAH8979613.1"/>
    </source>
</evidence>
<evidence type="ECO:0000256" key="1">
    <source>
        <dbReference type="SAM" id="MobiDB-lite"/>
    </source>
</evidence>
<dbReference type="EMBL" id="JAKELL010000161">
    <property type="protein sequence ID" value="KAH8979613.1"/>
    <property type="molecule type" value="Genomic_DNA"/>
</dbReference>
<comment type="caution">
    <text evidence="2">The sequence shown here is derived from an EMBL/GenBank/DDBJ whole genome shotgun (WGS) entry which is preliminary data.</text>
</comment>